<organism evidence="1 2">
    <name type="scientific">Pilimelia terevasa</name>
    <dbReference type="NCBI Taxonomy" id="53372"/>
    <lineage>
        <taxon>Bacteria</taxon>
        <taxon>Bacillati</taxon>
        <taxon>Actinomycetota</taxon>
        <taxon>Actinomycetes</taxon>
        <taxon>Micromonosporales</taxon>
        <taxon>Micromonosporaceae</taxon>
        <taxon>Pilimelia</taxon>
    </lineage>
</organism>
<proteinExistence type="predicted"/>
<reference evidence="1" key="1">
    <citation type="journal article" date="2014" name="Int. J. Syst. Evol. Microbiol.">
        <title>Complete genome sequence of Corynebacterium casei LMG S-19264T (=DSM 44701T), isolated from a smear-ripened cheese.</title>
        <authorList>
            <consortium name="US DOE Joint Genome Institute (JGI-PGF)"/>
            <person name="Walter F."/>
            <person name="Albersmeier A."/>
            <person name="Kalinowski J."/>
            <person name="Ruckert C."/>
        </authorList>
    </citation>
    <scope>NUCLEOTIDE SEQUENCE</scope>
    <source>
        <strain evidence="1">JCM 3091</strain>
    </source>
</reference>
<evidence type="ECO:0000313" key="1">
    <source>
        <dbReference type="EMBL" id="GGK40169.1"/>
    </source>
</evidence>
<dbReference type="AlphaFoldDB" id="A0A8J3BQB5"/>
<dbReference type="EMBL" id="BMQC01000017">
    <property type="protein sequence ID" value="GGK40169.1"/>
    <property type="molecule type" value="Genomic_DNA"/>
</dbReference>
<name>A0A8J3BQB5_9ACTN</name>
<comment type="caution">
    <text evidence="1">The sequence shown here is derived from an EMBL/GenBank/DDBJ whole genome shotgun (WGS) entry which is preliminary data.</text>
</comment>
<dbReference type="Proteomes" id="UP000662200">
    <property type="component" value="Unassembled WGS sequence"/>
</dbReference>
<dbReference type="RefSeq" id="WP_373290292.1">
    <property type="nucleotide sequence ID" value="NZ_BMQC01000017.1"/>
</dbReference>
<accession>A0A8J3BQB5</accession>
<keyword evidence="2" id="KW-1185">Reference proteome</keyword>
<reference evidence="1" key="2">
    <citation type="submission" date="2020-09" db="EMBL/GenBank/DDBJ databases">
        <authorList>
            <person name="Sun Q."/>
            <person name="Ohkuma M."/>
        </authorList>
    </citation>
    <scope>NUCLEOTIDE SEQUENCE</scope>
    <source>
        <strain evidence="1">JCM 3091</strain>
    </source>
</reference>
<evidence type="ECO:0000313" key="2">
    <source>
        <dbReference type="Proteomes" id="UP000662200"/>
    </source>
</evidence>
<sequence>MSCPTVLAERVKQFADLLTGPRGEDLDTWMSLVDADDLPALHSFVYGLRKDLPAVVAGLTLPTATERSKAPTPRSNF</sequence>
<gene>
    <name evidence="1" type="ORF">GCM10010124_36090</name>
</gene>
<protein>
    <submittedName>
        <fullName evidence="1">Uncharacterized protein</fullName>
    </submittedName>
</protein>